<proteinExistence type="inferred from homology"/>
<evidence type="ECO:0000313" key="4">
    <source>
        <dbReference type="EMBL" id="OCA85034.1"/>
    </source>
</evidence>
<protein>
    <recommendedName>
        <fullName evidence="3">Urease accessory protein UreD</fullName>
    </recommendedName>
</protein>
<dbReference type="Pfam" id="PF01774">
    <property type="entry name" value="UreD"/>
    <property type="match status" value="1"/>
</dbReference>
<keyword evidence="5" id="KW-1185">Reference proteome</keyword>
<evidence type="ECO:0000256" key="1">
    <source>
        <dbReference type="ARBA" id="ARBA00007177"/>
    </source>
</evidence>
<dbReference type="GO" id="GO:0016151">
    <property type="term" value="F:nickel cation binding"/>
    <property type="evidence" value="ECO:0007669"/>
    <property type="project" value="UniProtKB-UniRule"/>
</dbReference>
<organism evidence="4 5">
    <name type="scientific">Pseudobacillus wudalianchiensis</name>
    <dbReference type="NCBI Taxonomy" id="1743143"/>
    <lineage>
        <taxon>Bacteria</taxon>
        <taxon>Bacillati</taxon>
        <taxon>Bacillota</taxon>
        <taxon>Bacilli</taxon>
        <taxon>Bacillales</taxon>
        <taxon>Bacillaceae</taxon>
        <taxon>Pseudobacillus</taxon>
    </lineage>
</organism>
<keyword evidence="3" id="KW-0996">Nickel insertion</keyword>
<evidence type="ECO:0000313" key="5">
    <source>
        <dbReference type="Proteomes" id="UP000092578"/>
    </source>
</evidence>
<dbReference type="GO" id="GO:0005737">
    <property type="term" value="C:cytoplasm"/>
    <property type="evidence" value="ECO:0007669"/>
    <property type="project" value="UniProtKB-SubCell"/>
</dbReference>
<accession>A0A1B9AM92</accession>
<dbReference type="HAMAP" id="MF_01384">
    <property type="entry name" value="UreD"/>
    <property type="match status" value="1"/>
</dbReference>
<dbReference type="InterPro" id="IPR002669">
    <property type="entry name" value="UreD"/>
</dbReference>
<comment type="subunit">
    <text evidence="3">UreD, UreF and UreG form a complex that acts as a GTP-hydrolysis-dependent molecular chaperone, activating the urease apoprotein by helping to assemble the nickel containing metallocenter of UreC. The UreE protein probably delivers the nickel.</text>
</comment>
<dbReference type="RefSeq" id="WP_065411006.1">
    <property type="nucleotide sequence ID" value="NZ_MAYT01000027.1"/>
</dbReference>
<dbReference type="PANTHER" id="PTHR33643:SF1">
    <property type="entry name" value="UREASE ACCESSORY PROTEIN D"/>
    <property type="match status" value="1"/>
</dbReference>
<keyword evidence="3" id="KW-0963">Cytoplasm</keyword>
<evidence type="ECO:0000256" key="2">
    <source>
        <dbReference type="ARBA" id="ARBA00023186"/>
    </source>
</evidence>
<keyword evidence="2 3" id="KW-0143">Chaperone</keyword>
<evidence type="ECO:0000256" key="3">
    <source>
        <dbReference type="HAMAP-Rule" id="MF_01384"/>
    </source>
</evidence>
<comment type="function">
    <text evidence="3">Required for maturation of urease via the functional incorporation of the urease nickel metallocenter.</text>
</comment>
<sequence length="275" mass="31215">MTNWTGVLSLDLEERKGKTVAKNVFFQGAFKVMRPVYHDDTGQVCYYLLNPGGGYLDGDRYQMKITVNEGARVTLTTQSATKVYKTPKDYAYQETEISLKKGSYLEFLPDPLIAYENARYQQKNIVRMESGATFLYTDILTAGWSPSGERFTYDTVQLINEVYLDGELAVFDHIKLTPARQNMAGLGFLEGFTHLGSMIVVSEKTNSGLLDKLYELICSIGSNRIKFGLSKLPVEGFSIRILANSTQIIERVFAECHRLISQEWFDITPRSLRKY</sequence>
<name>A0A1B9AM92_9BACI</name>
<gene>
    <name evidence="3" type="primary">ureD</name>
    <name evidence="4" type="ORF">A8F95_10075</name>
</gene>
<comment type="subcellular location">
    <subcellularLocation>
        <location evidence="3">Cytoplasm</location>
    </subcellularLocation>
</comment>
<dbReference type="Proteomes" id="UP000092578">
    <property type="component" value="Unassembled WGS sequence"/>
</dbReference>
<dbReference type="EMBL" id="MAYT01000027">
    <property type="protein sequence ID" value="OCA85034.1"/>
    <property type="molecule type" value="Genomic_DNA"/>
</dbReference>
<comment type="similarity">
    <text evidence="1 3">Belongs to the UreD family.</text>
</comment>
<dbReference type="PANTHER" id="PTHR33643">
    <property type="entry name" value="UREASE ACCESSORY PROTEIN D"/>
    <property type="match status" value="1"/>
</dbReference>
<dbReference type="AlphaFoldDB" id="A0A1B9AM92"/>
<comment type="caution">
    <text evidence="4">The sequence shown here is derived from an EMBL/GenBank/DDBJ whole genome shotgun (WGS) entry which is preliminary data.</text>
</comment>
<reference evidence="5" key="1">
    <citation type="submission" date="2016-05" db="EMBL/GenBank/DDBJ databases">
        <authorList>
            <person name="Liu B."/>
            <person name="Wang J."/>
            <person name="Zhu Y."/>
            <person name="Liu G."/>
            <person name="Chen Q."/>
            <person name="Chen Z."/>
            <person name="Lan J."/>
            <person name="Che J."/>
            <person name="Ge C."/>
            <person name="Shi H."/>
            <person name="Pan Z."/>
            <person name="Liu X."/>
        </authorList>
    </citation>
    <scope>NUCLEOTIDE SEQUENCE [LARGE SCALE GENOMIC DNA]</scope>
    <source>
        <strain evidence="5">FJAT-27215</strain>
    </source>
</reference>